<proteinExistence type="predicted"/>
<dbReference type="AlphaFoldDB" id="A0A0A8ZJ85"/>
<reference evidence="1" key="2">
    <citation type="journal article" date="2015" name="Data Brief">
        <title>Shoot transcriptome of the giant reed, Arundo donax.</title>
        <authorList>
            <person name="Barrero R.A."/>
            <person name="Guerrero F.D."/>
            <person name="Moolhuijzen P."/>
            <person name="Goolsby J.A."/>
            <person name="Tidwell J."/>
            <person name="Bellgard S.E."/>
            <person name="Bellgard M.I."/>
        </authorList>
    </citation>
    <scope>NUCLEOTIDE SEQUENCE</scope>
    <source>
        <tissue evidence="1">Shoot tissue taken approximately 20 cm above the soil surface</tissue>
    </source>
</reference>
<evidence type="ECO:0000313" key="1">
    <source>
        <dbReference type="EMBL" id="JAD37738.1"/>
    </source>
</evidence>
<sequence>MRGLCGNPPEVKMKIRRLRIASSPKLPVALGCFSSFHCFVVCVAGLPRCSNLVVKTLVSISSTKVL</sequence>
<protein>
    <submittedName>
        <fullName evidence="1">Uncharacterized protein</fullName>
    </submittedName>
</protein>
<name>A0A0A8ZJ85_ARUDO</name>
<accession>A0A0A8ZJ85</accession>
<organism evidence="1">
    <name type="scientific">Arundo donax</name>
    <name type="common">Giant reed</name>
    <name type="synonym">Donax arundinaceus</name>
    <dbReference type="NCBI Taxonomy" id="35708"/>
    <lineage>
        <taxon>Eukaryota</taxon>
        <taxon>Viridiplantae</taxon>
        <taxon>Streptophyta</taxon>
        <taxon>Embryophyta</taxon>
        <taxon>Tracheophyta</taxon>
        <taxon>Spermatophyta</taxon>
        <taxon>Magnoliopsida</taxon>
        <taxon>Liliopsida</taxon>
        <taxon>Poales</taxon>
        <taxon>Poaceae</taxon>
        <taxon>PACMAD clade</taxon>
        <taxon>Arundinoideae</taxon>
        <taxon>Arundineae</taxon>
        <taxon>Arundo</taxon>
    </lineage>
</organism>
<reference evidence="1" key="1">
    <citation type="submission" date="2014-09" db="EMBL/GenBank/DDBJ databases">
        <authorList>
            <person name="Magalhaes I.L.F."/>
            <person name="Oliveira U."/>
            <person name="Santos F.R."/>
            <person name="Vidigal T.H.D.A."/>
            <person name="Brescovit A.D."/>
            <person name="Santos A.J."/>
        </authorList>
    </citation>
    <scope>NUCLEOTIDE SEQUENCE</scope>
    <source>
        <tissue evidence="1">Shoot tissue taken approximately 20 cm above the soil surface</tissue>
    </source>
</reference>
<dbReference type="EMBL" id="GBRH01260157">
    <property type="protein sequence ID" value="JAD37738.1"/>
    <property type="molecule type" value="Transcribed_RNA"/>
</dbReference>